<proteinExistence type="predicted"/>
<dbReference type="EMBL" id="BGZK01000664">
    <property type="protein sequence ID" value="GBP55276.1"/>
    <property type="molecule type" value="Genomic_DNA"/>
</dbReference>
<accession>A0A4C1WUR6</accession>
<reference evidence="1 2" key="1">
    <citation type="journal article" date="2019" name="Commun. Biol.">
        <title>The bagworm genome reveals a unique fibroin gene that provides high tensile strength.</title>
        <authorList>
            <person name="Kono N."/>
            <person name="Nakamura H."/>
            <person name="Ohtoshi R."/>
            <person name="Tomita M."/>
            <person name="Numata K."/>
            <person name="Arakawa K."/>
        </authorList>
    </citation>
    <scope>NUCLEOTIDE SEQUENCE [LARGE SCALE GENOMIC DNA]</scope>
</reference>
<name>A0A4C1WUR6_EUMVA</name>
<evidence type="ECO:0000313" key="1">
    <source>
        <dbReference type="EMBL" id="GBP55276.1"/>
    </source>
</evidence>
<keyword evidence="2" id="KW-1185">Reference proteome</keyword>
<protein>
    <submittedName>
        <fullName evidence="1">Uncharacterized protein</fullName>
    </submittedName>
</protein>
<gene>
    <name evidence="1" type="ORF">EVAR_24472_1</name>
</gene>
<organism evidence="1 2">
    <name type="scientific">Eumeta variegata</name>
    <name type="common">Bagworm moth</name>
    <name type="synonym">Eumeta japonica</name>
    <dbReference type="NCBI Taxonomy" id="151549"/>
    <lineage>
        <taxon>Eukaryota</taxon>
        <taxon>Metazoa</taxon>
        <taxon>Ecdysozoa</taxon>
        <taxon>Arthropoda</taxon>
        <taxon>Hexapoda</taxon>
        <taxon>Insecta</taxon>
        <taxon>Pterygota</taxon>
        <taxon>Neoptera</taxon>
        <taxon>Endopterygota</taxon>
        <taxon>Lepidoptera</taxon>
        <taxon>Glossata</taxon>
        <taxon>Ditrysia</taxon>
        <taxon>Tineoidea</taxon>
        <taxon>Psychidae</taxon>
        <taxon>Oiketicinae</taxon>
        <taxon>Eumeta</taxon>
    </lineage>
</organism>
<comment type="caution">
    <text evidence="1">The sequence shown here is derived from an EMBL/GenBank/DDBJ whole genome shotgun (WGS) entry which is preliminary data.</text>
</comment>
<evidence type="ECO:0000313" key="2">
    <source>
        <dbReference type="Proteomes" id="UP000299102"/>
    </source>
</evidence>
<dbReference type="AlphaFoldDB" id="A0A4C1WUR6"/>
<sequence length="118" mass="12883">MINPTQIIGYEKTALAVDPSQFDRGTKNGPRHLVKCHAYQIQGRGVKFGVGHSNRAAVNRRWKASASHRKVTGSTLALTEFIDKIANLVNLNRSLRAIREHVEPSVADVIGAGPAWTA</sequence>
<dbReference type="Proteomes" id="UP000299102">
    <property type="component" value="Unassembled WGS sequence"/>
</dbReference>